<dbReference type="EMBL" id="JBHMAF010000010">
    <property type="protein sequence ID" value="MFB9757406.1"/>
    <property type="molecule type" value="Genomic_DNA"/>
</dbReference>
<feature type="transmembrane region" description="Helical" evidence="7">
    <location>
        <begin position="46"/>
        <end position="67"/>
    </location>
</feature>
<comment type="caution">
    <text evidence="8">The sequence shown here is derived from an EMBL/GenBank/DDBJ whole genome shotgun (WGS) entry which is preliminary data.</text>
</comment>
<comment type="similarity">
    <text evidence="2">Belongs to the DoxX family.</text>
</comment>
<keyword evidence="4 7" id="KW-0812">Transmembrane</keyword>
<dbReference type="InterPro" id="IPR051907">
    <property type="entry name" value="DoxX-like_oxidoreductase"/>
</dbReference>
<accession>A0ABV5WAJ5</accession>
<organism evidence="8 9">
    <name type="scientific">Ectobacillus funiculus</name>
    <dbReference type="NCBI Taxonomy" id="137993"/>
    <lineage>
        <taxon>Bacteria</taxon>
        <taxon>Bacillati</taxon>
        <taxon>Bacillota</taxon>
        <taxon>Bacilli</taxon>
        <taxon>Bacillales</taxon>
        <taxon>Bacillaceae</taxon>
        <taxon>Ectobacillus</taxon>
    </lineage>
</organism>
<dbReference type="RefSeq" id="WP_129727418.1">
    <property type="nucleotide sequence ID" value="NZ_JBHMAF010000010.1"/>
</dbReference>
<evidence type="ECO:0000256" key="6">
    <source>
        <dbReference type="ARBA" id="ARBA00023136"/>
    </source>
</evidence>
<keyword evidence="3" id="KW-1003">Cell membrane</keyword>
<feature type="transmembrane region" description="Helical" evidence="7">
    <location>
        <begin position="106"/>
        <end position="125"/>
    </location>
</feature>
<keyword evidence="5 7" id="KW-1133">Transmembrane helix</keyword>
<feature type="transmembrane region" description="Helical" evidence="7">
    <location>
        <begin position="74"/>
        <end position="94"/>
    </location>
</feature>
<evidence type="ECO:0000256" key="2">
    <source>
        <dbReference type="ARBA" id="ARBA00006679"/>
    </source>
</evidence>
<keyword evidence="6 7" id="KW-0472">Membrane</keyword>
<sequence>MKNYQEIGAFILRVVLGITFFVHGLTKFQSGLGGLAGWFQSMGIPGFMAYAIGTIELVGGIALILGLGTRIISALLIAIMVVATLKVKLAAGFLGNGQGAGYELEVALMVMALHLALNGSSFLSLDSRLPFTKARAAARA</sequence>
<dbReference type="Proteomes" id="UP001589609">
    <property type="component" value="Unassembled WGS sequence"/>
</dbReference>
<evidence type="ECO:0000256" key="3">
    <source>
        <dbReference type="ARBA" id="ARBA00022475"/>
    </source>
</evidence>
<comment type="subcellular location">
    <subcellularLocation>
        <location evidence="1">Cell membrane</location>
        <topology evidence="1">Multi-pass membrane protein</topology>
    </subcellularLocation>
</comment>
<dbReference type="Pfam" id="PF07681">
    <property type="entry name" value="DoxX"/>
    <property type="match status" value="1"/>
</dbReference>
<dbReference type="PANTHER" id="PTHR33452:SF1">
    <property type="entry name" value="INNER MEMBRANE PROTEIN YPHA-RELATED"/>
    <property type="match status" value="1"/>
</dbReference>
<keyword evidence="9" id="KW-1185">Reference proteome</keyword>
<dbReference type="PANTHER" id="PTHR33452">
    <property type="entry name" value="OXIDOREDUCTASE CATD-RELATED"/>
    <property type="match status" value="1"/>
</dbReference>
<evidence type="ECO:0000256" key="7">
    <source>
        <dbReference type="SAM" id="Phobius"/>
    </source>
</evidence>
<gene>
    <name evidence="8" type="ORF">ACFFMS_02445</name>
</gene>
<reference evidence="8 9" key="1">
    <citation type="submission" date="2024-09" db="EMBL/GenBank/DDBJ databases">
        <authorList>
            <person name="Sun Q."/>
            <person name="Mori K."/>
        </authorList>
    </citation>
    <scope>NUCLEOTIDE SEQUENCE [LARGE SCALE GENOMIC DNA]</scope>
    <source>
        <strain evidence="8 9">JCM 11201</strain>
    </source>
</reference>
<name>A0ABV5WAJ5_9BACI</name>
<evidence type="ECO:0000313" key="9">
    <source>
        <dbReference type="Proteomes" id="UP001589609"/>
    </source>
</evidence>
<feature type="transmembrane region" description="Helical" evidence="7">
    <location>
        <begin position="7"/>
        <end position="26"/>
    </location>
</feature>
<protein>
    <submittedName>
        <fullName evidence="8">DoxX family protein</fullName>
    </submittedName>
</protein>
<evidence type="ECO:0000313" key="8">
    <source>
        <dbReference type="EMBL" id="MFB9757406.1"/>
    </source>
</evidence>
<proteinExistence type="inferred from homology"/>
<dbReference type="InterPro" id="IPR032808">
    <property type="entry name" value="DoxX"/>
</dbReference>
<evidence type="ECO:0000256" key="4">
    <source>
        <dbReference type="ARBA" id="ARBA00022692"/>
    </source>
</evidence>
<evidence type="ECO:0000256" key="1">
    <source>
        <dbReference type="ARBA" id="ARBA00004651"/>
    </source>
</evidence>
<evidence type="ECO:0000256" key="5">
    <source>
        <dbReference type="ARBA" id="ARBA00022989"/>
    </source>
</evidence>